<dbReference type="AlphaFoldDB" id="A0A5C7B2B1"/>
<gene>
    <name evidence="1" type="ORF">ES692_17060</name>
</gene>
<dbReference type="RefSeq" id="WP_147232134.1">
    <property type="nucleotide sequence ID" value="NZ_VOSB01000037.1"/>
</dbReference>
<dbReference type="OrthoDB" id="8479669at2"/>
<keyword evidence="2" id="KW-1185">Reference proteome</keyword>
<accession>A0A5C7B2B1</accession>
<evidence type="ECO:0000313" key="2">
    <source>
        <dbReference type="Proteomes" id="UP000321938"/>
    </source>
</evidence>
<reference evidence="1 2" key="1">
    <citation type="submission" date="2019-08" db="EMBL/GenBank/DDBJ databases">
        <title>Genome of Psychroserpens burtonensis ACAM 167.</title>
        <authorList>
            <person name="Bowman J.P."/>
        </authorList>
    </citation>
    <scope>NUCLEOTIDE SEQUENCE [LARGE SCALE GENOMIC DNA]</scope>
    <source>
        <strain evidence="1 2">ACAM 167</strain>
    </source>
</reference>
<name>A0A5C7B2B1_9FLAO</name>
<dbReference type="Proteomes" id="UP000321938">
    <property type="component" value="Unassembled WGS sequence"/>
</dbReference>
<dbReference type="EMBL" id="VOSB01000037">
    <property type="protein sequence ID" value="TXE15366.1"/>
    <property type="molecule type" value="Genomic_DNA"/>
</dbReference>
<proteinExistence type="predicted"/>
<sequence>MKGKSKILILDDWYEEFEPGTYVEDTLERTIIARSKDVFPDYYTLPLKKTIQYNGESSQPDLCLVKKDYSRWYVIEVELAKKPFKGHTETQIRVFSNGKYNSSDISQYLAGKEPEINQEELRKLILRDEPGVLIMIDEYPKWAEEAKCYPRTGILVFGMFDHPDGVEAYRIDGEYPIIEIDRSRCKFPKYPANMLIVSSPKILNIGDGCEIILIDNGRKTKWERLDDGNKTFLIPKGQNPLNINKKYFLIKSENNEFYIKEN</sequence>
<evidence type="ECO:0000313" key="1">
    <source>
        <dbReference type="EMBL" id="TXE15366.1"/>
    </source>
</evidence>
<protein>
    <submittedName>
        <fullName evidence="1">Uncharacterized protein</fullName>
    </submittedName>
</protein>
<organism evidence="1 2">
    <name type="scientific">Psychroserpens burtonensis</name>
    <dbReference type="NCBI Taxonomy" id="49278"/>
    <lineage>
        <taxon>Bacteria</taxon>
        <taxon>Pseudomonadati</taxon>
        <taxon>Bacteroidota</taxon>
        <taxon>Flavobacteriia</taxon>
        <taxon>Flavobacteriales</taxon>
        <taxon>Flavobacteriaceae</taxon>
        <taxon>Psychroserpens</taxon>
    </lineage>
</organism>
<comment type="caution">
    <text evidence="1">The sequence shown here is derived from an EMBL/GenBank/DDBJ whole genome shotgun (WGS) entry which is preliminary data.</text>
</comment>